<dbReference type="EMBL" id="HBUF01222476">
    <property type="protein sequence ID" value="CAG6670021.1"/>
    <property type="molecule type" value="Transcribed_RNA"/>
</dbReference>
<keyword evidence="9 10" id="KW-0472">Membrane</keyword>
<keyword evidence="8 10" id="KW-0496">Mitochondrion</keyword>
<dbReference type="EMBL" id="HBUF01057738">
    <property type="protein sequence ID" value="CAG6624638.1"/>
    <property type="molecule type" value="Transcribed_RNA"/>
</dbReference>
<dbReference type="Gene3D" id="6.10.280.70">
    <property type="match status" value="1"/>
</dbReference>
<dbReference type="SUPFAM" id="SSF161065">
    <property type="entry name" value="ATP synthase D chain-like"/>
    <property type="match status" value="1"/>
</dbReference>
<dbReference type="AlphaFoldDB" id="A0A8D8Q448"/>
<protein>
    <recommendedName>
        <fullName evidence="10">ATP synthase subunit d, mitochondrial</fullName>
    </recommendedName>
</protein>
<comment type="similarity">
    <text evidence="2 10">Belongs to the ATPase d subunit family.</text>
</comment>
<dbReference type="PIRSF" id="PIRSF005514">
    <property type="entry name" value="ATPase_F0_D_mt"/>
    <property type="match status" value="1"/>
</dbReference>
<evidence type="ECO:0000256" key="7">
    <source>
        <dbReference type="ARBA" id="ARBA00023065"/>
    </source>
</evidence>
<evidence type="ECO:0000256" key="4">
    <source>
        <dbReference type="ARBA" id="ARBA00022547"/>
    </source>
</evidence>
<keyword evidence="3 10" id="KW-0813">Transport</keyword>
<evidence type="ECO:0000256" key="6">
    <source>
        <dbReference type="ARBA" id="ARBA00022792"/>
    </source>
</evidence>
<dbReference type="Pfam" id="PF05873">
    <property type="entry name" value="Mt_ATP-synt_D"/>
    <property type="match status" value="1"/>
</dbReference>
<dbReference type="GO" id="GO:0005743">
    <property type="term" value="C:mitochondrial inner membrane"/>
    <property type="evidence" value="ECO:0007669"/>
    <property type="project" value="UniProtKB-SubCell"/>
</dbReference>
<sequence length="180" mass="20825">MAKRFTGSKINWTQLTSKLTDADRPNFQTFKARYDGYLRKVSALPEVPPKIDFAAYKSKIPIPGLVDTFQKQYEALSIPFPADNETAKINEAEKLVMAEAQKWIAESNNRIAQFKKELEDEESLIPPSEMTLQEYALAYPEEAFNPDKPTFWPHGEEDQITKEDEEWWEKRKKNLVGADH</sequence>
<comment type="function">
    <text evidence="10">Mitochondrial membrane ATP synthase (F(1)F(0) ATP synthase or Complex V) produces ATP from ADP in the presence of a proton gradient across the membrane which is generated by electron transport complexes of the respiratory chain. F-type ATPases consist of two structural domains, F(1) - containing the extramembraneous catalytic core, and F(0) - containing the membrane proton channel, linked together by a central stalk and a peripheral stalk. During catalysis, ATP synthesis in the catalytic domain of F(1) is coupled via a rotary mechanism of the central stalk subunits to proton translocation.</text>
</comment>
<dbReference type="GO" id="GO:0045259">
    <property type="term" value="C:proton-transporting ATP synthase complex"/>
    <property type="evidence" value="ECO:0007669"/>
    <property type="project" value="UniProtKB-KW"/>
</dbReference>
<name>A0A8D8Q448_9HEMI</name>
<evidence type="ECO:0000256" key="9">
    <source>
        <dbReference type="ARBA" id="ARBA00023136"/>
    </source>
</evidence>
<evidence type="ECO:0000256" key="1">
    <source>
        <dbReference type="ARBA" id="ARBA00004273"/>
    </source>
</evidence>
<accession>A0A8D8Q448</accession>
<proteinExistence type="inferred from homology"/>
<dbReference type="EMBL" id="HBUF01057736">
    <property type="protein sequence ID" value="CAG6624634.1"/>
    <property type="molecule type" value="Transcribed_RNA"/>
</dbReference>
<dbReference type="PANTHER" id="PTHR12700">
    <property type="entry name" value="ATP SYNTHASE SUBUNIT D, MITOCHONDRIAL"/>
    <property type="match status" value="1"/>
</dbReference>
<organism evidence="11">
    <name type="scientific">Cacopsylla melanoneura</name>
    <dbReference type="NCBI Taxonomy" id="428564"/>
    <lineage>
        <taxon>Eukaryota</taxon>
        <taxon>Metazoa</taxon>
        <taxon>Ecdysozoa</taxon>
        <taxon>Arthropoda</taxon>
        <taxon>Hexapoda</taxon>
        <taxon>Insecta</taxon>
        <taxon>Pterygota</taxon>
        <taxon>Neoptera</taxon>
        <taxon>Paraneoptera</taxon>
        <taxon>Hemiptera</taxon>
        <taxon>Sternorrhyncha</taxon>
        <taxon>Psylloidea</taxon>
        <taxon>Psyllidae</taxon>
        <taxon>Psyllinae</taxon>
        <taxon>Cacopsylla</taxon>
    </lineage>
</organism>
<dbReference type="InterPro" id="IPR036228">
    <property type="entry name" value="ATP_synth_F0_dsu_sf_mt"/>
</dbReference>
<evidence type="ECO:0000313" key="11">
    <source>
        <dbReference type="EMBL" id="CAG6624638.1"/>
    </source>
</evidence>
<evidence type="ECO:0000256" key="2">
    <source>
        <dbReference type="ARBA" id="ARBA00006842"/>
    </source>
</evidence>
<dbReference type="EMBL" id="HBUF01057737">
    <property type="protein sequence ID" value="CAG6624636.1"/>
    <property type="molecule type" value="Transcribed_RNA"/>
</dbReference>
<keyword evidence="7 10" id="KW-0406">Ion transport</keyword>
<comment type="subcellular location">
    <subcellularLocation>
        <location evidence="1 10">Mitochondrion inner membrane</location>
    </subcellularLocation>
</comment>
<reference evidence="11" key="1">
    <citation type="submission" date="2021-05" db="EMBL/GenBank/DDBJ databases">
        <authorList>
            <person name="Alioto T."/>
            <person name="Alioto T."/>
            <person name="Gomez Garrido J."/>
        </authorList>
    </citation>
    <scope>NUCLEOTIDE SEQUENCE</scope>
</reference>
<keyword evidence="5 10" id="KW-0375">Hydrogen ion transport</keyword>
<keyword evidence="4" id="KW-0138">CF(0)</keyword>
<evidence type="ECO:0000256" key="5">
    <source>
        <dbReference type="ARBA" id="ARBA00022781"/>
    </source>
</evidence>
<evidence type="ECO:0000256" key="8">
    <source>
        <dbReference type="ARBA" id="ARBA00023128"/>
    </source>
</evidence>
<evidence type="ECO:0000256" key="3">
    <source>
        <dbReference type="ARBA" id="ARBA00022448"/>
    </source>
</evidence>
<keyword evidence="6 10" id="KW-0999">Mitochondrion inner membrane</keyword>
<evidence type="ECO:0000256" key="10">
    <source>
        <dbReference type="PIRNR" id="PIRNR005514"/>
    </source>
</evidence>
<dbReference type="GO" id="GO:0015986">
    <property type="term" value="P:proton motive force-driven ATP synthesis"/>
    <property type="evidence" value="ECO:0007669"/>
    <property type="project" value="UniProtKB-UniRule"/>
</dbReference>
<dbReference type="InterPro" id="IPR008689">
    <property type="entry name" value="ATP_synth_F0_dsu_mt"/>
</dbReference>
<dbReference type="GO" id="GO:0015078">
    <property type="term" value="F:proton transmembrane transporter activity"/>
    <property type="evidence" value="ECO:0007669"/>
    <property type="project" value="InterPro"/>
</dbReference>